<evidence type="ECO:0000256" key="1">
    <source>
        <dbReference type="ARBA" id="ARBA00008231"/>
    </source>
</evidence>
<dbReference type="InterPro" id="IPR042272">
    <property type="entry name" value="ATP12_ATP_synth-F1-assembly_N"/>
</dbReference>
<dbReference type="Gene3D" id="3.30.2180.10">
    <property type="entry name" value="ATP12-like"/>
    <property type="match status" value="1"/>
</dbReference>
<dbReference type="PANTHER" id="PTHR21013">
    <property type="entry name" value="ATP SYNTHASE MITOCHONDRIAL F1 COMPLEX ASSEMBLY FACTOR 2/ATP12 PROTEIN, MITOCHONDRIAL PRECURSOR"/>
    <property type="match status" value="1"/>
</dbReference>
<dbReference type="RefSeq" id="WP_310797406.1">
    <property type="nucleotide sequence ID" value="NZ_CP123872.1"/>
</dbReference>
<evidence type="ECO:0000313" key="4">
    <source>
        <dbReference type="EMBL" id="WND01578.1"/>
    </source>
</evidence>
<organism evidence="4 5">
    <name type="scientific">Temperatibacter marinus</name>
    <dbReference type="NCBI Taxonomy" id="1456591"/>
    <lineage>
        <taxon>Bacteria</taxon>
        <taxon>Pseudomonadati</taxon>
        <taxon>Pseudomonadota</taxon>
        <taxon>Alphaproteobacteria</taxon>
        <taxon>Kordiimonadales</taxon>
        <taxon>Temperatibacteraceae</taxon>
        <taxon>Temperatibacter</taxon>
    </lineage>
</organism>
<protein>
    <submittedName>
        <fullName evidence="4">ATP12 family protein</fullName>
    </submittedName>
</protein>
<dbReference type="GO" id="GO:0043461">
    <property type="term" value="P:proton-transporting ATP synthase complex assembly"/>
    <property type="evidence" value="ECO:0007669"/>
    <property type="project" value="InterPro"/>
</dbReference>
<reference evidence="4" key="1">
    <citation type="submission" date="2023-04" db="EMBL/GenBank/DDBJ databases">
        <title>Complete genome sequence of Temperatibacter marinus.</title>
        <authorList>
            <person name="Rong J.-C."/>
            <person name="Yi M.-L."/>
            <person name="Zhao Q."/>
        </authorList>
    </citation>
    <scope>NUCLEOTIDE SEQUENCE</scope>
    <source>
        <strain evidence="4">NBRC 110045</strain>
    </source>
</reference>
<dbReference type="Gene3D" id="1.10.3580.10">
    <property type="entry name" value="ATP12 ATPase"/>
    <property type="match status" value="1"/>
</dbReference>
<dbReference type="SUPFAM" id="SSF160909">
    <property type="entry name" value="ATP12-like"/>
    <property type="match status" value="1"/>
</dbReference>
<dbReference type="PANTHER" id="PTHR21013:SF10">
    <property type="entry name" value="ATP SYNTHASE MITOCHONDRIAL F1 COMPLEX ASSEMBLY FACTOR 2"/>
    <property type="match status" value="1"/>
</dbReference>
<dbReference type="EMBL" id="CP123872">
    <property type="protein sequence ID" value="WND01578.1"/>
    <property type="molecule type" value="Genomic_DNA"/>
</dbReference>
<dbReference type="Proteomes" id="UP001268683">
    <property type="component" value="Chromosome"/>
</dbReference>
<accession>A0AA52EEF9</accession>
<dbReference type="Pfam" id="PF07542">
    <property type="entry name" value="ATP12"/>
    <property type="match status" value="1"/>
</dbReference>
<evidence type="ECO:0000313" key="5">
    <source>
        <dbReference type="Proteomes" id="UP001268683"/>
    </source>
</evidence>
<dbReference type="AlphaFoldDB" id="A0AA52EEF9"/>
<name>A0AA52EEF9_9PROT</name>
<dbReference type="InterPro" id="IPR023335">
    <property type="entry name" value="ATP12_ortho_dom_sf"/>
</dbReference>
<keyword evidence="5" id="KW-1185">Reference proteome</keyword>
<proteinExistence type="inferred from homology"/>
<evidence type="ECO:0000256" key="2">
    <source>
        <dbReference type="ARBA" id="ARBA00022946"/>
    </source>
</evidence>
<dbReference type="InterPro" id="IPR011419">
    <property type="entry name" value="ATP12_ATP_synth-F1-assembly"/>
</dbReference>
<dbReference type="KEGG" id="tmk:QGN29_08395"/>
<comment type="similarity">
    <text evidence="1">Belongs to the ATP12 family.</text>
</comment>
<keyword evidence="2" id="KW-0809">Transit peptide</keyword>
<gene>
    <name evidence="4" type="ORF">QGN29_08395</name>
</gene>
<sequence length="229" mass="26074">MKRFYKSVAVIEKESGYSITLDQRNLKTPLKASLVMPTRALAAAVAEEWEAQEEIINTEAMPLTKLANTAIDRVNSRREDIIDELSAYSGTDLICYYAEYPEMLVERQKDAWSPYHGWLQETYGVTLKTTSGIIHVTQEADVLSRLKDEMKTIDSFRLTALHGFTTGLGSFTMGLSMIKNSVPLDTIWPAALVDELFQEEEWGADEEAVETRKNLYFDMQSTEKYLTYL</sequence>
<evidence type="ECO:0000256" key="3">
    <source>
        <dbReference type="ARBA" id="ARBA00023186"/>
    </source>
</evidence>
<keyword evidence="3" id="KW-0143">Chaperone</keyword>